<accession>A0ABV7NUH5</accession>
<dbReference type="InterPro" id="IPR050309">
    <property type="entry name" value="Type-B_Carboxylest/Lipase"/>
</dbReference>
<name>A0ABV7NUH5_9PSEU</name>
<comment type="similarity">
    <text evidence="2">Belongs to the 'GDXG' lipolytic enzyme family.</text>
</comment>
<feature type="domain" description="Carboxylesterase type B" evidence="6">
    <location>
        <begin position="2"/>
        <end position="312"/>
    </location>
</feature>
<dbReference type="InterPro" id="IPR029058">
    <property type="entry name" value="AB_hydrolase_fold"/>
</dbReference>
<comment type="caution">
    <text evidence="7">The sequence shown here is derived from an EMBL/GenBank/DDBJ whole genome shotgun (WGS) entry which is preliminary data.</text>
</comment>
<evidence type="ECO:0000256" key="4">
    <source>
        <dbReference type="RuleBase" id="RU361235"/>
    </source>
</evidence>
<reference evidence="8" key="1">
    <citation type="journal article" date="2019" name="Int. J. Syst. Evol. Microbiol.">
        <title>The Global Catalogue of Microorganisms (GCM) 10K type strain sequencing project: providing services to taxonomists for standard genome sequencing and annotation.</title>
        <authorList>
            <consortium name="The Broad Institute Genomics Platform"/>
            <consortium name="The Broad Institute Genome Sequencing Center for Infectious Disease"/>
            <person name="Wu L."/>
            <person name="Ma J."/>
        </authorList>
    </citation>
    <scope>NUCLEOTIDE SEQUENCE [LARGE SCALE GENOMIC DNA]</scope>
    <source>
        <strain evidence="8">CGMCC 4.7676</strain>
    </source>
</reference>
<gene>
    <name evidence="7" type="ORF">ACFOSH_07495</name>
</gene>
<dbReference type="InterPro" id="IPR002018">
    <property type="entry name" value="CarbesteraseB"/>
</dbReference>
<evidence type="ECO:0000313" key="8">
    <source>
        <dbReference type="Proteomes" id="UP001595645"/>
    </source>
</evidence>
<dbReference type="PANTHER" id="PTHR11559">
    <property type="entry name" value="CARBOXYLESTERASE"/>
    <property type="match status" value="1"/>
</dbReference>
<dbReference type="Gene3D" id="3.40.50.1820">
    <property type="entry name" value="alpha/beta hydrolase"/>
    <property type="match status" value="2"/>
</dbReference>
<organism evidence="7 8">
    <name type="scientific">Amycolatopsis speibonae</name>
    <dbReference type="NCBI Taxonomy" id="1450224"/>
    <lineage>
        <taxon>Bacteria</taxon>
        <taxon>Bacillati</taxon>
        <taxon>Actinomycetota</taxon>
        <taxon>Actinomycetes</taxon>
        <taxon>Pseudonocardiales</taxon>
        <taxon>Pseudonocardiaceae</taxon>
        <taxon>Amycolatopsis</taxon>
    </lineage>
</organism>
<evidence type="ECO:0000256" key="1">
    <source>
        <dbReference type="ARBA" id="ARBA00005964"/>
    </source>
</evidence>
<feature type="region of interest" description="Disordered" evidence="5">
    <location>
        <begin position="33"/>
        <end position="66"/>
    </location>
</feature>
<dbReference type="InterPro" id="IPR019826">
    <property type="entry name" value="Carboxylesterase_B_AS"/>
</dbReference>
<dbReference type="EC" id="3.1.1.-" evidence="4"/>
<keyword evidence="3 4" id="KW-0378">Hydrolase</keyword>
<evidence type="ECO:0000256" key="2">
    <source>
        <dbReference type="ARBA" id="ARBA00010515"/>
    </source>
</evidence>
<evidence type="ECO:0000256" key="3">
    <source>
        <dbReference type="ARBA" id="ARBA00022801"/>
    </source>
</evidence>
<keyword evidence="8" id="KW-1185">Reference proteome</keyword>
<dbReference type="EMBL" id="JBHRWK010000013">
    <property type="protein sequence ID" value="MFC3449272.1"/>
    <property type="molecule type" value="Genomic_DNA"/>
</dbReference>
<dbReference type="Proteomes" id="UP001595645">
    <property type="component" value="Unassembled WGS sequence"/>
</dbReference>
<protein>
    <recommendedName>
        <fullName evidence="4">Carboxylic ester hydrolase</fullName>
        <ecNumber evidence="4">3.1.1.-</ecNumber>
    </recommendedName>
</protein>
<dbReference type="PROSITE" id="PS01173">
    <property type="entry name" value="LIPASE_GDXG_HIS"/>
    <property type="match status" value="1"/>
</dbReference>
<sequence length="425" mass="44271">MSPQAETPAGVVRGRRDSFGELYRAIPYAAAPHGPGRFRPPAPHPGWSGVRDGTGPSPTAPQPVRDFGRLDMNPYFGPGWVRGEEYLTVDVRTPAADDGKRPVLVFVHGGGFVTGSTRAALYDGRAFARDGVVLVTVNYRLGVPGFLDLEDAPANRGLLDVLAALGWVRDTVAVFGGDPDNVTVFGQSAGATLTGALLATPQAKGLFRRAIIQSGSGTGAFTPEQAARVTAAAASALGIESTAEAFGEIPDERFLEILPALAGLDLRTETASDPLAGLSPFSLVLPVQPADGLLGGDVDLLIGTTTEEGNLYGAANPGELGETLFGAGTARMARAHARSSDGRTYVYSFGYRSTALDGRLGAAHTVELPFVFDVADEPWLHGDAGLLGPDPAPDGLAARMHGAWVAFAKTGDPGWGEYDAVEFFG</sequence>
<dbReference type="InterPro" id="IPR002168">
    <property type="entry name" value="Lipase_GDXG_HIS_AS"/>
</dbReference>
<evidence type="ECO:0000259" key="6">
    <source>
        <dbReference type="Pfam" id="PF00135"/>
    </source>
</evidence>
<dbReference type="PROSITE" id="PS00122">
    <property type="entry name" value="CARBOXYLESTERASE_B_1"/>
    <property type="match status" value="1"/>
</dbReference>
<evidence type="ECO:0000313" key="7">
    <source>
        <dbReference type="EMBL" id="MFC3449272.1"/>
    </source>
</evidence>
<feature type="domain" description="Carboxylesterase type B" evidence="6">
    <location>
        <begin position="321"/>
        <end position="413"/>
    </location>
</feature>
<comment type="similarity">
    <text evidence="1 4">Belongs to the type-B carboxylesterase/lipase family.</text>
</comment>
<dbReference type="SUPFAM" id="SSF53474">
    <property type="entry name" value="alpha/beta-Hydrolases"/>
    <property type="match status" value="1"/>
</dbReference>
<dbReference type="Pfam" id="PF00135">
    <property type="entry name" value="COesterase"/>
    <property type="match status" value="2"/>
</dbReference>
<evidence type="ECO:0000256" key="5">
    <source>
        <dbReference type="SAM" id="MobiDB-lite"/>
    </source>
</evidence>
<dbReference type="RefSeq" id="WP_378237967.1">
    <property type="nucleotide sequence ID" value="NZ_JBHRWK010000013.1"/>
</dbReference>
<proteinExistence type="inferred from homology"/>